<evidence type="ECO:0000313" key="2">
    <source>
        <dbReference type="EMBL" id="GER22807.1"/>
    </source>
</evidence>
<sequence length="366" mass="37195">MGGSTLRCAFIRPAAAVLAGVALLLGTAACGTPAPRAAAESAAEFAAAPAQAPVARAAFASAVPAGAPGAASLAATAPAAAELGLKFGKIPDPLVKVGGTGTVRPATVTVDAAAGELVSRRVTVKGLPGAADRASVAVRAGTYSVTTTAKVRSRLDGKAYSYASTQKLTVRPALRVAAPRVSGNTVRPAVTAAPGAKVTSRRITVTRNGKTIKRSVASATLPKGTYRVKTTAKYRFTATSTAPAASAGTGIGATCRVAGLGTLRYGSVENYVEGNHREIAWTCTGGFDGTLAGNGYYFPDTSGASEAHADRDFVFHLEDGPASFSLYNAKVGTTFRHTLKAPRDLYRTTARKVSGTTSTTHTVRVP</sequence>
<name>A0A5A7NS71_9MICC</name>
<protein>
    <submittedName>
        <fullName evidence="2">Uncharacterized protein</fullName>
    </submittedName>
</protein>
<evidence type="ECO:0000256" key="1">
    <source>
        <dbReference type="SAM" id="SignalP"/>
    </source>
</evidence>
<dbReference type="RefSeq" id="WP_149956430.1">
    <property type="nucleotide sequence ID" value="NZ_BKDJ01000005.1"/>
</dbReference>
<reference evidence="2 3" key="1">
    <citation type="submission" date="2019-09" db="EMBL/GenBank/DDBJ databases">
        <title>Arthrobacter zafarii sp. nov., a moderately thermotolerant and halotolerant actinobacterium isolated from Cholistan desert soil of Pakistan.</title>
        <authorList>
            <person name="Amin A."/>
            <person name="Ahmed I."/>
            <person name="Khalid N."/>
            <person name="Schumann P."/>
            <person name="Busse H.J."/>
            <person name="Khan I.U."/>
            <person name="Li S."/>
            <person name="Li W.J."/>
        </authorList>
    </citation>
    <scope>NUCLEOTIDE SEQUENCE [LARGE SCALE GENOMIC DNA]</scope>
    <source>
        <strain evidence="2 3">NCCP-1664</strain>
    </source>
</reference>
<gene>
    <name evidence="2" type="ORF">NCCP1664_13040</name>
</gene>
<feature type="signal peptide" evidence="1">
    <location>
        <begin position="1"/>
        <end position="19"/>
    </location>
</feature>
<evidence type="ECO:0000313" key="3">
    <source>
        <dbReference type="Proteomes" id="UP000325307"/>
    </source>
</evidence>
<comment type="caution">
    <text evidence="2">The sequence shown here is derived from an EMBL/GenBank/DDBJ whole genome shotgun (WGS) entry which is preliminary data.</text>
</comment>
<keyword evidence="1" id="KW-0732">Signal</keyword>
<accession>A0A5A7NS71</accession>
<dbReference type="Proteomes" id="UP000325307">
    <property type="component" value="Unassembled WGS sequence"/>
</dbReference>
<dbReference type="EMBL" id="BKDJ01000005">
    <property type="protein sequence ID" value="GER22807.1"/>
    <property type="molecule type" value="Genomic_DNA"/>
</dbReference>
<feature type="chain" id="PRO_5038400229" evidence="1">
    <location>
        <begin position="20"/>
        <end position="366"/>
    </location>
</feature>
<proteinExistence type="predicted"/>
<dbReference type="PROSITE" id="PS51257">
    <property type="entry name" value="PROKAR_LIPOPROTEIN"/>
    <property type="match status" value="1"/>
</dbReference>
<dbReference type="AlphaFoldDB" id="A0A5A7NS71"/>
<keyword evidence="3" id="KW-1185">Reference proteome</keyword>
<organism evidence="2 3">
    <name type="scientific">Zafaria cholistanensis</name>
    <dbReference type="NCBI Taxonomy" id="1682741"/>
    <lineage>
        <taxon>Bacteria</taxon>
        <taxon>Bacillati</taxon>
        <taxon>Actinomycetota</taxon>
        <taxon>Actinomycetes</taxon>
        <taxon>Micrococcales</taxon>
        <taxon>Micrococcaceae</taxon>
        <taxon>Zafaria</taxon>
    </lineage>
</organism>